<dbReference type="EMBL" id="JADIXZ010000004">
    <property type="protein sequence ID" value="MBK6300703.1"/>
    <property type="molecule type" value="Genomic_DNA"/>
</dbReference>
<evidence type="ECO:0000259" key="2">
    <source>
        <dbReference type="SMART" id="SM00642"/>
    </source>
</evidence>
<dbReference type="Gene3D" id="3.90.400.10">
    <property type="entry name" value="Oligo-1,6-glucosidase, Domain 2"/>
    <property type="match status" value="1"/>
</dbReference>
<gene>
    <name evidence="3" type="ORF">IPF40_06510</name>
</gene>
<dbReference type="PANTHER" id="PTHR10357:SF179">
    <property type="entry name" value="NEUTRAL AND BASIC AMINO ACID TRANSPORT PROTEIN RBAT"/>
    <property type="match status" value="1"/>
</dbReference>
<keyword evidence="3" id="KW-0378">Hydrolase</keyword>
<dbReference type="SUPFAM" id="SSF51445">
    <property type="entry name" value="(Trans)glycosidases"/>
    <property type="match status" value="1"/>
</dbReference>
<dbReference type="CDD" id="cd11332">
    <property type="entry name" value="AmyAc_OligoGlu_TS"/>
    <property type="match status" value="1"/>
</dbReference>
<evidence type="ECO:0000313" key="4">
    <source>
        <dbReference type="Proteomes" id="UP000718281"/>
    </source>
</evidence>
<sequence>MHSPASDWWRDAVIYQVYPRSFSDSDGDGTGDLPGVTARLPHLADLGVDGLWLSPFYRSPLADAGYDVADYRDVDPRFGTLADVDTLIARAHELGLAVLVDLVPNHSSDQHPWFQAALAAGPGSPERARYLFRDGRGANGELPPNNWPSVFGGQGWTRVTEADGRPGQWYLHLFDVHQPDFDWTAPEVRAEFESVLRFWLDRGVAGFRVDVAHGLIKAPGLPDLSAPLDELELLDTNATPFWDQDGVHEVYAAWRGVLDSYGAPERVLCAEAWVSPPERMARYVRSDEMHQSFAFDFLGCRWDAKALRKVIDAELQTMGAVGAPITWVLSNHDVVRHASRLGTADPGPVVGGIRATDPQPDRALGLRRARAATLLMLALPGAAYLYQGEELGLPEHTTLPDAVRDDPVWLRSEHTHAGRDGCRVPLPWVADAPGFGFSPTGASWLPQPAAFAEYAADVQTGVPGSTLEMYREALALRREHRLGRGRLAWVANAPAGTLEFDNGDVRVIVNCSAAAVALPADRVVAAQSGPLTADGMLPVNTAVWLV</sequence>
<dbReference type="InterPro" id="IPR017853">
    <property type="entry name" value="GH"/>
</dbReference>
<dbReference type="SMART" id="SM00642">
    <property type="entry name" value="Aamy"/>
    <property type="match status" value="1"/>
</dbReference>
<organism evidence="3 4">
    <name type="scientific">Candidatus Phosphoribacter hodrii</name>
    <dbReference type="NCBI Taxonomy" id="2953743"/>
    <lineage>
        <taxon>Bacteria</taxon>
        <taxon>Bacillati</taxon>
        <taxon>Actinomycetota</taxon>
        <taxon>Actinomycetes</taxon>
        <taxon>Micrococcales</taxon>
        <taxon>Dermatophilaceae</taxon>
        <taxon>Candidatus Phosphoribacter</taxon>
    </lineage>
</organism>
<dbReference type="PANTHER" id="PTHR10357">
    <property type="entry name" value="ALPHA-AMYLASE FAMILY MEMBER"/>
    <property type="match status" value="1"/>
</dbReference>
<name>A0A934X5H9_9MICO</name>
<comment type="caution">
    <text evidence="3">The sequence shown here is derived from an EMBL/GenBank/DDBJ whole genome shotgun (WGS) entry which is preliminary data.</text>
</comment>
<dbReference type="InterPro" id="IPR045857">
    <property type="entry name" value="O16G_dom_2"/>
</dbReference>
<proteinExistence type="inferred from homology"/>
<protein>
    <submittedName>
        <fullName evidence="3">Glycoside hydrolase family 13 protein</fullName>
    </submittedName>
</protein>
<evidence type="ECO:0000313" key="3">
    <source>
        <dbReference type="EMBL" id="MBK6300703.1"/>
    </source>
</evidence>
<dbReference type="Gene3D" id="3.20.20.80">
    <property type="entry name" value="Glycosidases"/>
    <property type="match status" value="1"/>
</dbReference>
<dbReference type="InterPro" id="IPR006047">
    <property type="entry name" value="GH13_cat_dom"/>
</dbReference>
<dbReference type="Pfam" id="PF00128">
    <property type="entry name" value="Alpha-amylase"/>
    <property type="match status" value="1"/>
</dbReference>
<feature type="domain" description="Glycosyl hydrolase family 13 catalytic" evidence="2">
    <location>
        <begin position="16"/>
        <end position="423"/>
    </location>
</feature>
<evidence type="ECO:0000256" key="1">
    <source>
        <dbReference type="ARBA" id="ARBA00008061"/>
    </source>
</evidence>
<dbReference type="GO" id="GO:0009313">
    <property type="term" value="P:oligosaccharide catabolic process"/>
    <property type="evidence" value="ECO:0007669"/>
    <property type="project" value="TreeGrafter"/>
</dbReference>
<dbReference type="Proteomes" id="UP000718281">
    <property type="component" value="Unassembled WGS sequence"/>
</dbReference>
<accession>A0A934X5H9</accession>
<comment type="similarity">
    <text evidence="1">Belongs to the glycosyl hydrolase 13 family.</text>
</comment>
<reference evidence="3 4" key="1">
    <citation type="submission" date="2020-10" db="EMBL/GenBank/DDBJ databases">
        <title>Connecting structure to function with the recovery of over 1000 high-quality activated sludge metagenome-assembled genomes encoding full-length rRNA genes using long-read sequencing.</title>
        <authorList>
            <person name="Singleton C.M."/>
            <person name="Petriglieri F."/>
            <person name="Kristensen J.M."/>
            <person name="Kirkegaard R.H."/>
            <person name="Michaelsen T.Y."/>
            <person name="Andersen M.H."/>
            <person name="Karst S.M."/>
            <person name="Dueholm M.S."/>
            <person name="Nielsen P.H."/>
            <person name="Albertsen M."/>
        </authorList>
    </citation>
    <scope>NUCLEOTIDE SEQUENCE [LARGE SCALE GENOMIC DNA]</scope>
    <source>
        <strain evidence="3">AalE_18-Q3-R2-46_BAT3C.188</strain>
    </source>
</reference>
<dbReference type="AlphaFoldDB" id="A0A934X5H9"/>
<dbReference type="GO" id="GO:0004556">
    <property type="term" value="F:alpha-amylase activity"/>
    <property type="evidence" value="ECO:0007669"/>
    <property type="project" value="TreeGrafter"/>
</dbReference>